<dbReference type="Proteomes" id="UP000033058">
    <property type="component" value="Chromosome"/>
</dbReference>
<proteinExistence type="predicted"/>
<dbReference type="GO" id="GO:0003700">
    <property type="term" value="F:DNA-binding transcription factor activity"/>
    <property type="evidence" value="ECO:0007669"/>
    <property type="project" value="InterPro"/>
</dbReference>
<dbReference type="Gene3D" id="3.20.80.10">
    <property type="entry name" value="Regulatory factor, effector binding domain"/>
    <property type="match status" value="1"/>
</dbReference>
<dbReference type="HOGENOM" id="CLU_065103_2_2_2"/>
<keyword evidence="4" id="KW-0804">Transcription</keyword>
<dbReference type="Gene3D" id="1.10.1660.10">
    <property type="match status" value="1"/>
</dbReference>
<dbReference type="Pfam" id="PF06445">
    <property type="entry name" value="GyrI-like"/>
    <property type="match status" value="1"/>
</dbReference>
<dbReference type="SUPFAM" id="SSF55136">
    <property type="entry name" value="Probable bacterial effector-binding domain"/>
    <property type="match status" value="1"/>
</dbReference>
<dbReference type="InterPro" id="IPR047057">
    <property type="entry name" value="MerR_fam"/>
</dbReference>
<dbReference type="EMBL" id="CP009509">
    <property type="protein sequence ID" value="AKB40462.1"/>
    <property type="molecule type" value="Genomic_DNA"/>
</dbReference>
<dbReference type="PANTHER" id="PTHR30204:SF69">
    <property type="entry name" value="MERR-FAMILY TRANSCRIPTIONAL REGULATOR"/>
    <property type="match status" value="1"/>
</dbReference>
<gene>
    <name evidence="6" type="ORF">MSMAW_1471</name>
</gene>
<reference evidence="6 7" key="1">
    <citation type="submission" date="2014-07" db="EMBL/GenBank/DDBJ databases">
        <title>Methanogenic archaea and the global carbon cycle.</title>
        <authorList>
            <person name="Henriksen J.R."/>
            <person name="Luke J."/>
            <person name="Reinhart S."/>
            <person name="Benedict M.N."/>
            <person name="Youngblut N.D."/>
            <person name="Metcalf M.E."/>
            <person name="Whitaker R.J."/>
            <person name="Metcalf W.W."/>
        </authorList>
    </citation>
    <scope>NUCLEOTIDE SEQUENCE [LARGE SCALE GENOMIC DNA]</scope>
    <source>
        <strain evidence="6 7">WWM610</strain>
    </source>
</reference>
<evidence type="ECO:0000256" key="3">
    <source>
        <dbReference type="ARBA" id="ARBA00023125"/>
    </source>
</evidence>
<dbReference type="Pfam" id="PF13411">
    <property type="entry name" value="MerR_1"/>
    <property type="match status" value="1"/>
</dbReference>
<evidence type="ECO:0000256" key="2">
    <source>
        <dbReference type="ARBA" id="ARBA00023015"/>
    </source>
</evidence>
<name>A0A0E3PXG1_METMZ</name>
<evidence type="ECO:0000259" key="5">
    <source>
        <dbReference type="PROSITE" id="PS50937"/>
    </source>
</evidence>
<evidence type="ECO:0000313" key="6">
    <source>
        <dbReference type="EMBL" id="AKB40462.1"/>
    </source>
</evidence>
<evidence type="ECO:0000256" key="4">
    <source>
        <dbReference type="ARBA" id="ARBA00023163"/>
    </source>
</evidence>
<dbReference type="InterPro" id="IPR010499">
    <property type="entry name" value="AraC_E-bd"/>
</dbReference>
<dbReference type="SMART" id="SM00422">
    <property type="entry name" value="HTH_MERR"/>
    <property type="match status" value="1"/>
</dbReference>
<dbReference type="GO" id="GO:0003677">
    <property type="term" value="F:DNA binding"/>
    <property type="evidence" value="ECO:0007669"/>
    <property type="project" value="UniProtKB-KW"/>
</dbReference>
<feature type="domain" description="HTH merR-type" evidence="5">
    <location>
        <begin position="8"/>
        <end position="78"/>
    </location>
</feature>
<keyword evidence="1" id="KW-0678">Repressor</keyword>
<accession>A0A0E3PXG1</accession>
<sequence length="287" mass="32834">MSKMPVDQIPIGKFSLMTRLSQKALRLYDSKELLVPKVKDSFTGYRYYTVPQIELGMKIKTFTFLGFSLEEISMLLDAESKGNNEFIETCFRKRLEEVRLEAGKLQRIEGILQGACRQNGKVKEIFKMSITEPVIKEIPELRVLSKREKGNFVETIGKLIGEICVCVSSPENQRNRVKTTGPIMFLCHDEEYKETGADIEIALPVSGRLSVEDPIMEIKTLPAVRAVSVIYRGPYPGVEAAYKKIFSYAEENNLETMMPSRELYFNDPAEVPEEELMTEVQVRIRER</sequence>
<dbReference type="PATRIC" id="fig|1434117.4.peg.1870"/>
<evidence type="ECO:0000256" key="1">
    <source>
        <dbReference type="ARBA" id="ARBA00022491"/>
    </source>
</evidence>
<dbReference type="InterPro" id="IPR009061">
    <property type="entry name" value="DNA-bd_dom_put_sf"/>
</dbReference>
<protein>
    <submittedName>
        <fullName evidence="6">Transcriptional regulator, MerR family</fullName>
    </submittedName>
</protein>
<dbReference type="CDD" id="cd01107">
    <property type="entry name" value="HTH_BmrR"/>
    <property type="match status" value="1"/>
</dbReference>
<dbReference type="SUPFAM" id="SSF46955">
    <property type="entry name" value="Putative DNA-binding domain"/>
    <property type="match status" value="1"/>
</dbReference>
<evidence type="ECO:0000313" key="7">
    <source>
        <dbReference type="Proteomes" id="UP000033058"/>
    </source>
</evidence>
<dbReference type="PANTHER" id="PTHR30204">
    <property type="entry name" value="REDOX-CYCLING DRUG-SENSING TRANSCRIPTIONAL ACTIVATOR SOXR"/>
    <property type="match status" value="1"/>
</dbReference>
<dbReference type="AlphaFoldDB" id="A0A0E3PXG1"/>
<dbReference type="PROSITE" id="PS50937">
    <property type="entry name" value="HTH_MERR_2"/>
    <property type="match status" value="1"/>
</dbReference>
<dbReference type="SMART" id="SM00871">
    <property type="entry name" value="AraC_E_bind"/>
    <property type="match status" value="1"/>
</dbReference>
<dbReference type="InterPro" id="IPR029442">
    <property type="entry name" value="GyrI-like"/>
</dbReference>
<keyword evidence="2" id="KW-0805">Transcription regulation</keyword>
<keyword evidence="3" id="KW-0238">DNA-binding</keyword>
<dbReference type="InterPro" id="IPR000551">
    <property type="entry name" value="MerR-type_HTH_dom"/>
</dbReference>
<organism evidence="6 7">
    <name type="scientific">Methanosarcina mazei WWM610</name>
    <dbReference type="NCBI Taxonomy" id="1434117"/>
    <lineage>
        <taxon>Archaea</taxon>
        <taxon>Methanobacteriati</taxon>
        <taxon>Methanobacteriota</taxon>
        <taxon>Stenosarchaea group</taxon>
        <taxon>Methanomicrobia</taxon>
        <taxon>Methanosarcinales</taxon>
        <taxon>Methanosarcinaceae</taxon>
        <taxon>Methanosarcina</taxon>
    </lineage>
</organism>
<dbReference type="InterPro" id="IPR011256">
    <property type="entry name" value="Reg_factor_effector_dom_sf"/>
</dbReference>